<accession>A0A7R8ZN20</accession>
<dbReference type="PROSITE" id="PS50030">
    <property type="entry name" value="UBA"/>
    <property type="match status" value="1"/>
</dbReference>
<protein>
    <submittedName>
        <fullName evidence="2">Uncharacterized protein</fullName>
    </submittedName>
</protein>
<dbReference type="SUPFAM" id="SSF46934">
    <property type="entry name" value="UBA-like"/>
    <property type="match status" value="1"/>
</dbReference>
<reference evidence="2" key="1">
    <citation type="submission" date="2020-11" db="EMBL/GenBank/DDBJ databases">
        <authorList>
            <person name="Tran Van P."/>
        </authorList>
    </citation>
    <scope>NUCLEOTIDE SEQUENCE</scope>
</reference>
<feature type="region of interest" description="Disordered" evidence="1">
    <location>
        <begin position="1"/>
        <end position="38"/>
    </location>
</feature>
<sequence length="97" mass="10412">MQGGFVGEEEEPMQDPTSHEPGIGSTPDQATNNVDSGWEVSPEAVAEQVQMLVDMGFRREEASRALEASRYDIAAATSILMQDPSSRQEGTGERGGI</sequence>
<dbReference type="Gene3D" id="1.10.8.10">
    <property type="entry name" value="DNA helicase RuvA subunit, C-terminal domain"/>
    <property type="match status" value="1"/>
</dbReference>
<evidence type="ECO:0000256" key="1">
    <source>
        <dbReference type="SAM" id="MobiDB-lite"/>
    </source>
</evidence>
<proteinExistence type="predicted"/>
<name>A0A7R8ZN20_9CRUS</name>
<dbReference type="InterPro" id="IPR015940">
    <property type="entry name" value="UBA"/>
</dbReference>
<organism evidence="2">
    <name type="scientific">Cyprideis torosa</name>
    <dbReference type="NCBI Taxonomy" id="163714"/>
    <lineage>
        <taxon>Eukaryota</taxon>
        <taxon>Metazoa</taxon>
        <taxon>Ecdysozoa</taxon>
        <taxon>Arthropoda</taxon>
        <taxon>Crustacea</taxon>
        <taxon>Oligostraca</taxon>
        <taxon>Ostracoda</taxon>
        <taxon>Podocopa</taxon>
        <taxon>Podocopida</taxon>
        <taxon>Cytherocopina</taxon>
        <taxon>Cytheroidea</taxon>
        <taxon>Cytherideidae</taxon>
        <taxon>Cyprideis</taxon>
    </lineage>
</organism>
<dbReference type="InterPro" id="IPR009060">
    <property type="entry name" value="UBA-like_sf"/>
</dbReference>
<gene>
    <name evidence="2" type="ORF">CTOB1V02_LOCUS7766</name>
</gene>
<dbReference type="EMBL" id="OB662349">
    <property type="protein sequence ID" value="CAD7229901.1"/>
    <property type="molecule type" value="Genomic_DNA"/>
</dbReference>
<evidence type="ECO:0000313" key="2">
    <source>
        <dbReference type="EMBL" id="CAD7229901.1"/>
    </source>
</evidence>
<dbReference type="OrthoDB" id="272778at2759"/>
<dbReference type="Pfam" id="PF00627">
    <property type="entry name" value="UBA"/>
    <property type="match status" value="1"/>
</dbReference>
<feature type="compositionally biased region" description="Polar residues" evidence="1">
    <location>
        <begin position="26"/>
        <end position="35"/>
    </location>
</feature>
<dbReference type="AlphaFoldDB" id="A0A7R8ZN20"/>
<dbReference type="SMART" id="SM00165">
    <property type="entry name" value="UBA"/>
    <property type="match status" value="1"/>
</dbReference>